<dbReference type="EMBL" id="JACJPW010000043">
    <property type="protein sequence ID" value="MBD2182860.1"/>
    <property type="molecule type" value="Genomic_DNA"/>
</dbReference>
<dbReference type="AlphaFoldDB" id="A0A926VFE0"/>
<reference evidence="1" key="1">
    <citation type="journal article" date="2015" name="ISME J.">
        <title>Draft Genome Sequence of Streptomyces incarnatus NRRL8089, which Produces the Nucleoside Antibiotic Sinefungin.</title>
        <authorList>
            <person name="Oshima K."/>
            <person name="Hattori M."/>
            <person name="Shimizu H."/>
            <person name="Fukuda K."/>
            <person name="Nemoto M."/>
            <person name="Inagaki K."/>
            <person name="Tamura T."/>
        </authorList>
    </citation>
    <scope>NUCLEOTIDE SEQUENCE</scope>
    <source>
        <strain evidence="1">FACHB-1375</strain>
    </source>
</reference>
<proteinExistence type="predicted"/>
<gene>
    <name evidence="1" type="ORF">H6G03_17615</name>
</gene>
<protein>
    <submittedName>
        <fullName evidence="1">Uncharacterized protein</fullName>
    </submittedName>
</protein>
<name>A0A926VFE0_9CYAN</name>
<comment type="caution">
    <text evidence="1">The sequence shown here is derived from an EMBL/GenBank/DDBJ whole genome shotgun (WGS) entry which is preliminary data.</text>
</comment>
<keyword evidence="2" id="KW-1185">Reference proteome</keyword>
<accession>A0A926VFE0</accession>
<dbReference type="Proteomes" id="UP000641646">
    <property type="component" value="Unassembled WGS sequence"/>
</dbReference>
<organism evidence="1 2">
    <name type="scientific">Aerosakkonema funiforme FACHB-1375</name>
    <dbReference type="NCBI Taxonomy" id="2949571"/>
    <lineage>
        <taxon>Bacteria</taxon>
        <taxon>Bacillati</taxon>
        <taxon>Cyanobacteriota</taxon>
        <taxon>Cyanophyceae</taxon>
        <taxon>Oscillatoriophycideae</taxon>
        <taxon>Aerosakkonematales</taxon>
        <taxon>Aerosakkonemataceae</taxon>
        <taxon>Aerosakkonema</taxon>
    </lineage>
</organism>
<reference evidence="1" key="2">
    <citation type="submission" date="2020-08" db="EMBL/GenBank/DDBJ databases">
        <authorList>
            <person name="Chen M."/>
            <person name="Teng W."/>
            <person name="Zhao L."/>
            <person name="Hu C."/>
            <person name="Zhou Y."/>
            <person name="Han B."/>
            <person name="Song L."/>
            <person name="Shu W."/>
        </authorList>
    </citation>
    <scope>NUCLEOTIDE SEQUENCE</scope>
    <source>
        <strain evidence="1">FACHB-1375</strain>
    </source>
</reference>
<dbReference type="RefSeq" id="WP_190465999.1">
    <property type="nucleotide sequence ID" value="NZ_JACJPW010000043.1"/>
</dbReference>
<evidence type="ECO:0000313" key="2">
    <source>
        <dbReference type="Proteomes" id="UP000641646"/>
    </source>
</evidence>
<evidence type="ECO:0000313" key="1">
    <source>
        <dbReference type="EMBL" id="MBD2182860.1"/>
    </source>
</evidence>
<sequence>MTKVTQEEIAHFRSQLADYPSALQALQVLEDCEGDLEDAAIALAIRAGQQPEIANSDWLGILARKCRSLICRRELRDDLLNGNFAEIVPYLATSNLCPDLLATPVMMYVMRQGANDFCHPLDPLL</sequence>